<proteinExistence type="predicted"/>
<evidence type="ECO:0000313" key="3">
    <source>
        <dbReference type="Proteomes" id="UP000318138"/>
    </source>
</evidence>
<accession>A0A859FI36</accession>
<reference evidence="3" key="1">
    <citation type="submission" date="2019-07" db="EMBL/GenBank/DDBJ databases">
        <title>Bacillus alkalisoli sp. nov. isolated from saline soil.</title>
        <authorList>
            <person name="Sun J.-Q."/>
            <person name="Xu L."/>
        </authorList>
    </citation>
    <scope>NUCLEOTIDE SEQUENCE [LARGE SCALE GENOMIC DNA]</scope>
    <source>
        <strain evidence="3">M4U3P1</strain>
    </source>
</reference>
<dbReference type="RefSeq" id="WP_176010293.1">
    <property type="nucleotide sequence ID" value="NZ_CP041372.2"/>
</dbReference>
<dbReference type="EMBL" id="CP041372">
    <property type="protein sequence ID" value="QKS72312.1"/>
    <property type="molecule type" value="Genomic_DNA"/>
</dbReference>
<name>A0A859FI36_9BACI</name>
<protein>
    <submittedName>
        <fullName evidence="2">Uncharacterized protein</fullName>
    </submittedName>
</protein>
<keyword evidence="1" id="KW-0175">Coiled coil</keyword>
<evidence type="ECO:0000256" key="1">
    <source>
        <dbReference type="SAM" id="Coils"/>
    </source>
</evidence>
<feature type="coiled-coil region" evidence="1">
    <location>
        <begin position="41"/>
        <end position="68"/>
    </location>
</feature>
<evidence type="ECO:0000313" key="2">
    <source>
        <dbReference type="EMBL" id="QKS72312.1"/>
    </source>
</evidence>
<organism evidence="2 3">
    <name type="scientific">Paenalkalicoccus suaedae</name>
    <dbReference type="NCBI Taxonomy" id="2592382"/>
    <lineage>
        <taxon>Bacteria</taxon>
        <taxon>Bacillati</taxon>
        <taxon>Bacillota</taxon>
        <taxon>Bacilli</taxon>
        <taxon>Bacillales</taxon>
        <taxon>Bacillaceae</taxon>
        <taxon>Paenalkalicoccus</taxon>
    </lineage>
</organism>
<dbReference type="AlphaFoldDB" id="A0A859FI36"/>
<dbReference type="KEGG" id="psua:FLK61_37395"/>
<gene>
    <name evidence="2" type="ORF">FLK61_37395</name>
</gene>
<dbReference type="Proteomes" id="UP000318138">
    <property type="component" value="Chromosome"/>
</dbReference>
<sequence length="74" mass="8851">MDERRQFLLQQLEWVKKQQELFGEVEQKLVELRVLANEIGNATCDEQIAELRMEMEERKEELASLYEAMDSPTY</sequence>
<keyword evidence="3" id="KW-1185">Reference proteome</keyword>